<accession>A0AAV0WUD1</accession>
<dbReference type="AlphaFoldDB" id="A0AAV0WUD1"/>
<feature type="domain" description="Vitellogenin" evidence="3">
    <location>
        <begin position="1"/>
        <end position="117"/>
    </location>
</feature>
<dbReference type="InterPro" id="IPR015819">
    <property type="entry name" value="Lipid_transp_b-sht_shell"/>
</dbReference>
<evidence type="ECO:0000313" key="5">
    <source>
        <dbReference type="Proteomes" id="UP001160148"/>
    </source>
</evidence>
<evidence type="ECO:0000256" key="1">
    <source>
        <dbReference type="ARBA" id="ARBA00022729"/>
    </source>
</evidence>
<keyword evidence="5" id="KW-1185">Reference proteome</keyword>
<organism evidence="4 5">
    <name type="scientific">Macrosiphum euphorbiae</name>
    <name type="common">potato aphid</name>
    <dbReference type="NCBI Taxonomy" id="13131"/>
    <lineage>
        <taxon>Eukaryota</taxon>
        <taxon>Metazoa</taxon>
        <taxon>Ecdysozoa</taxon>
        <taxon>Arthropoda</taxon>
        <taxon>Hexapoda</taxon>
        <taxon>Insecta</taxon>
        <taxon>Pterygota</taxon>
        <taxon>Neoptera</taxon>
        <taxon>Paraneoptera</taxon>
        <taxon>Hemiptera</taxon>
        <taxon>Sternorrhyncha</taxon>
        <taxon>Aphidomorpha</taxon>
        <taxon>Aphidoidea</taxon>
        <taxon>Aphididae</taxon>
        <taxon>Macrosiphini</taxon>
        <taxon>Macrosiphum</taxon>
    </lineage>
</organism>
<dbReference type="Pfam" id="PF01347">
    <property type="entry name" value="Vitellogenin_N"/>
    <property type="match status" value="1"/>
</dbReference>
<name>A0AAV0WUD1_9HEMI</name>
<sequence>MFQLKLNSLRRQSFVAQETGVYGKCNVQYLVTKANNNTNVKKIINFSTCDSKLGQQRSNKPTPTCPSRYQDGSMSHSVRNYNLDEMNVIQYLNIIGTVEFQPFQALAEYHHIFVNQTF</sequence>
<dbReference type="EMBL" id="CARXXK010000002">
    <property type="protein sequence ID" value="CAI6359639.1"/>
    <property type="molecule type" value="Genomic_DNA"/>
</dbReference>
<gene>
    <name evidence="4" type="ORF">MEUPH1_LOCUS15029</name>
</gene>
<protein>
    <recommendedName>
        <fullName evidence="3">Vitellogenin domain-containing protein</fullName>
    </recommendedName>
</protein>
<dbReference type="Gene3D" id="2.30.230.10">
    <property type="entry name" value="Lipovitellin, beta-sheet shell regions, chain A"/>
    <property type="match status" value="1"/>
</dbReference>
<comment type="caution">
    <text evidence="4">The sequence shown here is derived from an EMBL/GenBank/DDBJ whole genome shotgun (WGS) entry which is preliminary data.</text>
</comment>
<dbReference type="InterPro" id="IPR001747">
    <property type="entry name" value="Vitellogenin_N"/>
</dbReference>
<keyword evidence="1" id="KW-0732">Signal</keyword>
<evidence type="ECO:0000256" key="2">
    <source>
        <dbReference type="SAM" id="MobiDB-lite"/>
    </source>
</evidence>
<evidence type="ECO:0000259" key="3">
    <source>
        <dbReference type="Pfam" id="PF01347"/>
    </source>
</evidence>
<dbReference type="Proteomes" id="UP001160148">
    <property type="component" value="Unassembled WGS sequence"/>
</dbReference>
<dbReference type="InterPro" id="IPR015816">
    <property type="entry name" value="Vitellinogen_b-sht_N"/>
</dbReference>
<reference evidence="4 5" key="1">
    <citation type="submission" date="2023-01" db="EMBL/GenBank/DDBJ databases">
        <authorList>
            <person name="Whitehead M."/>
        </authorList>
    </citation>
    <scope>NUCLEOTIDE SEQUENCE [LARGE SCALE GENOMIC DNA]</scope>
</reference>
<dbReference type="SUPFAM" id="SSF56968">
    <property type="entry name" value="Lipovitellin-phosvitin complex, beta-sheet shell regions"/>
    <property type="match status" value="1"/>
</dbReference>
<feature type="region of interest" description="Disordered" evidence="2">
    <location>
        <begin position="53"/>
        <end position="73"/>
    </location>
</feature>
<dbReference type="GO" id="GO:0005319">
    <property type="term" value="F:lipid transporter activity"/>
    <property type="evidence" value="ECO:0007669"/>
    <property type="project" value="InterPro"/>
</dbReference>
<evidence type="ECO:0000313" key="4">
    <source>
        <dbReference type="EMBL" id="CAI6359639.1"/>
    </source>
</evidence>
<proteinExistence type="predicted"/>